<sequence>MVVLEPFQVEVWMDRYENTPGVINISETCSASISIDELVSLSASPKDQSTASIPIDKSTVLGYGPIKGSQMLKERISAVYQMHAQASSSPPLPPDNILVTQGAISANFLVLYTLLGHGDHVVCVHPTYAQLYAVPQSLGAYVSLWKLKKEKGFIPDVAELESLMIIINNPNNPSGAAIPESVLKSIVDFARSRDIIVFCDEVYWPLFHSLTPGIETPASILTYGYDKVISTGSMSKTYALAGLRLGWVACRDPAIVSAIASARDYTTISVSQLDDQVARYALSEPVLPNLLKRNLDMARTNLEVLDQFVQKHAHVCSWVRPNAGTTAFVQFLGKDGEPVKDDEFCVDVLNRCKAMMVPGGLCFGLDDFPGYVRIGYVCHTQQLKEGLEALSGYLVQRFESKD</sequence>
<evidence type="ECO:0000256" key="2">
    <source>
        <dbReference type="ARBA" id="ARBA00022898"/>
    </source>
</evidence>
<dbReference type="PROSITE" id="PS00105">
    <property type="entry name" value="AA_TRANSFER_CLASS_1"/>
    <property type="match status" value="1"/>
</dbReference>
<feature type="domain" description="Aminotransferase class I/classII large" evidence="3">
    <location>
        <begin position="56"/>
        <end position="390"/>
    </location>
</feature>
<dbReference type="Pfam" id="PF00155">
    <property type="entry name" value="Aminotran_1_2"/>
    <property type="match status" value="1"/>
</dbReference>
<evidence type="ECO:0000256" key="1">
    <source>
        <dbReference type="ARBA" id="ARBA00007441"/>
    </source>
</evidence>
<protein>
    <submittedName>
        <fullName evidence="4">Aminotransferase class I and II</fullName>
    </submittedName>
</protein>
<evidence type="ECO:0000313" key="4">
    <source>
        <dbReference type="EMBL" id="KAJ2905884.1"/>
    </source>
</evidence>
<keyword evidence="2" id="KW-0663">Pyridoxal phosphate</keyword>
<dbReference type="EMBL" id="JAKWBI020000022">
    <property type="protein sequence ID" value="KAJ2905884.1"/>
    <property type="molecule type" value="Genomic_DNA"/>
</dbReference>
<keyword evidence="4" id="KW-0032">Aminotransferase</keyword>
<name>A0AAD5RYS6_9PEZI</name>
<dbReference type="InterPro" id="IPR004838">
    <property type="entry name" value="NHTrfase_class1_PyrdxlP-BS"/>
</dbReference>
<comment type="caution">
    <text evidence="4">The sequence shown here is derived from an EMBL/GenBank/DDBJ whole genome shotgun (WGS) entry which is preliminary data.</text>
</comment>
<accession>A0AAD5RYS6</accession>
<dbReference type="InterPro" id="IPR015422">
    <property type="entry name" value="PyrdxlP-dep_Trfase_small"/>
</dbReference>
<dbReference type="PANTHER" id="PTHR43510:SF1">
    <property type="entry name" value="AMINOTRANSFERASE FUNCTION, HYPOTHETICAL (EUROFUNG)"/>
    <property type="match status" value="1"/>
</dbReference>
<dbReference type="Gene3D" id="3.90.1150.10">
    <property type="entry name" value="Aspartate Aminotransferase, domain 1"/>
    <property type="match status" value="1"/>
</dbReference>
<evidence type="ECO:0000313" key="5">
    <source>
        <dbReference type="Proteomes" id="UP001201980"/>
    </source>
</evidence>
<gene>
    <name evidence="4" type="ORF">MKZ38_003892</name>
</gene>
<dbReference type="GO" id="GO:0008483">
    <property type="term" value="F:transaminase activity"/>
    <property type="evidence" value="ECO:0007669"/>
    <property type="project" value="UniProtKB-KW"/>
</dbReference>
<keyword evidence="5" id="KW-1185">Reference proteome</keyword>
<dbReference type="InterPro" id="IPR015424">
    <property type="entry name" value="PyrdxlP-dep_Trfase"/>
</dbReference>
<evidence type="ECO:0000259" key="3">
    <source>
        <dbReference type="Pfam" id="PF00155"/>
    </source>
</evidence>
<dbReference type="Gene3D" id="3.40.640.10">
    <property type="entry name" value="Type I PLP-dependent aspartate aminotransferase-like (Major domain)"/>
    <property type="match status" value="1"/>
</dbReference>
<dbReference type="AlphaFoldDB" id="A0AAD5RYS6"/>
<dbReference type="CDD" id="cd00609">
    <property type="entry name" value="AAT_like"/>
    <property type="match status" value="1"/>
</dbReference>
<comment type="similarity">
    <text evidence="1">Belongs to the class-I pyridoxal-phosphate-dependent aminotransferase family.</text>
</comment>
<dbReference type="InterPro" id="IPR015421">
    <property type="entry name" value="PyrdxlP-dep_Trfase_major"/>
</dbReference>
<dbReference type="PANTHER" id="PTHR43510">
    <property type="entry name" value="AMINOTRANSFERASE FUNCTION, HYPOTHETICAL (EUROFUNG)"/>
    <property type="match status" value="1"/>
</dbReference>
<dbReference type="InterPro" id="IPR004839">
    <property type="entry name" value="Aminotransferase_I/II_large"/>
</dbReference>
<reference evidence="4" key="1">
    <citation type="submission" date="2022-07" db="EMBL/GenBank/DDBJ databases">
        <title>Draft genome sequence of Zalerion maritima ATCC 34329, a (micro)plastics degrading marine fungus.</title>
        <authorList>
            <person name="Paco A."/>
            <person name="Goncalves M.F.M."/>
            <person name="Rocha-Santos T.A.P."/>
            <person name="Alves A."/>
        </authorList>
    </citation>
    <scope>NUCLEOTIDE SEQUENCE</scope>
    <source>
        <strain evidence="4">ATCC 34329</strain>
    </source>
</reference>
<proteinExistence type="inferred from homology"/>
<organism evidence="4 5">
    <name type="scientific">Zalerion maritima</name>
    <dbReference type="NCBI Taxonomy" id="339359"/>
    <lineage>
        <taxon>Eukaryota</taxon>
        <taxon>Fungi</taxon>
        <taxon>Dikarya</taxon>
        <taxon>Ascomycota</taxon>
        <taxon>Pezizomycotina</taxon>
        <taxon>Sordariomycetes</taxon>
        <taxon>Lulworthiomycetidae</taxon>
        <taxon>Lulworthiales</taxon>
        <taxon>Lulworthiaceae</taxon>
        <taxon>Zalerion</taxon>
    </lineage>
</organism>
<dbReference type="SUPFAM" id="SSF53383">
    <property type="entry name" value="PLP-dependent transferases"/>
    <property type="match status" value="1"/>
</dbReference>
<dbReference type="Proteomes" id="UP001201980">
    <property type="component" value="Unassembled WGS sequence"/>
</dbReference>
<dbReference type="GO" id="GO:0030170">
    <property type="term" value="F:pyridoxal phosphate binding"/>
    <property type="evidence" value="ECO:0007669"/>
    <property type="project" value="InterPro"/>
</dbReference>
<keyword evidence="4" id="KW-0808">Transferase</keyword>